<evidence type="ECO:0000256" key="8">
    <source>
        <dbReference type="ARBA" id="ARBA00023296"/>
    </source>
</evidence>
<feature type="domain" description="Astrovirus capsid protein inner core" evidence="13">
    <location>
        <begin position="77"/>
        <end position="317"/>
    </location>
</feature>
<accession>C0MHS6</accession>
<dbReference type="InterPro" id="IPR022027">
    <property type="entry name" value="Astro_capsid_p"/>
</dbReference>
<feature type="region of interest" description="Disordered" evidence="12">
    <location>
        <begin position="70"/>
        <end position="119"/>
    </location>
</feature>
<comment type="function">
    <molecule>Capsid polyprotein VP70</molecule>
    <text evidence="11">The immature virion is composed of 180 VP70 subunits with 90 dimeric spikes and displays a T=3 icosahedral symmetry. During maturation, VP70 undergoes a loss of 60 peripentonal spikes, which likely plays an important role in viral infectivity.</text>
</comment>
<evidence type="ECO:0000256" key="1">
    <source>
        <dbReference type="ARBA" id="ARBA00004328"/>
    </source>
</evidence>
<feature type="compositionally biased region" description="Low complexity" evidence="12">
    <location>
        <begin position="72"/>
        <end position="84"/>
    </location>
</feature>
<evidence type="ECO:0000256" key="7">
    <source>
        <dbReference type="ARBA" id="ARBA00023060"/>
    </source>
</evidence>
<dbReference type="EMBL" id="FM213330">
    <property type="protein sequence ID" value="CAR82567.1"/>
    <property type="molecule type" value="Genomic_RNA"/>
</dbReference>
<keyword evidence="8 11" id="KW-1160">Virus entry into host cell</keyword>
<dbReference type="GeneID" id="40526204"/>
<dbReference type="Pfam" id="PF03115">
    <property type="entry name" value="Astro_capsid_N"/>
    <property type="match status" value="1"/>
</dbReference>
<comment type="subunit">
    <text evidence="10">Heterodimer with spike protein VP25. The spikes form a globular dimer with 30 spikes covering the mature virion. Spike protein VP25 that lacks the core attachment region may need to dimerize with spike protein VP27 to remain stably bound to the viral particle.</text>
</comment>
<protein>
    <recommendedName>
        <fullName evidence="11">Capsid polyprotein VP90</fullName>
    </recommendedName>
    <component>
        <recommendedName>
            <fullName evidence="11">Capsid polyprotein VP70</fullName>
        </recommendedName>
    </component>
    <component>
        <recommendedName>
            <fullName evidence="11">Core protein VP34</fullName>
        </recommendedName>
    </component>
    <component>
        <recommendedName>
            <fullName evidence="11">Spike protein VP27</fullName>
        </recommendedName>
    </component>
    <component>
        <recommendedName>
            <fullName evidence="11">Spike protein VP25</fullName>
        </recommendedName>
    </component>
</protein>
<evidence type="ECO:0000256" key="4">
    <source>
        <dbReference type="ARBA" id="ARBA00022595"/>
    </source>
</evidence>
<evidence type="ECO:0000256" key="10">
    <source>
        <dbReference type="ARBA" id="ARBA00046492"/>
    </source>
</evidence>
<gene>
    <name evidence="14" type="primary">cp</name>
</gene>
<keyword evidence="2 11" id="KW-0167">Capsid protein</keyword>
<dbReference type="Pfam" id="PF12226">
    <property type="entry name" value="Astro_capsid_p"/>
    <property type="match status" value="1"/>
</dbReference>
<evidence type="ECO:0000313" key="14">
    <source>
        <dbReference type="EMBL" id="CAR82567.1"/>
    </source>
</evidence>
<evidence type="ECO:0000256" key="2">
    <source>
        <dbReference type="ARBA" id="ARBA00022561"/>
    </source>
</evidence>
<dbReference type="GO" id="GO:0075512">
    <property type="term" value="P:clathrin-dependent endocytosis of virus by host cell"/>
    <property type="evidence" value="ECO:0007669"/>
    <property type="project" value="UniProtKB-UniRule"/>
</dbReference>
<evidence type="ECO:0000256" key="3">
    <source>
        <dbReference type="ARBA" id="ARBA00022570"/>
    </source>
</evidence>
<keyword evidence="15" id="KW-1185">Reference proteome</keyword>
<evidence type="ECO:0000256" key="9">
    <source>
        <dbReference type="ARBA" id="ARBA00034475"/>
    </source>
</evidence>
<dbReference type="RefSeq" id="YP_009666026.1">
    <property type="nucleotide sequence ID" value="NC_043416.1"/>
</dbReference>
<feature type="compositionally biased region" description="Basic residues" evidence="12">
    <location>
        <begin position="104"/>
        <end position="118"/>
    </location>
</feature>
<comment type="PTM">
    <molecule>Capsid polyprotein VP90</molecule>
    <text evidence="11">Specific enzymatic cleavages by the host yield mature proteins. VP90 acidic C-terminal domain is eliminated from the immature virion by host caspases during viral maturation giving rise to virions composed of VP70. The virus can then dissociate from cellular membranes and exit the cell. Further cleavages by host extracellular proteases occur resulting in the three structural proteins VP34, VP27 and VP25 and conferring infectivity.</text>
</comment>
<keyword evidence="5 11" id="KW-0946">Virion</keyword>
<keyword evidence="6 11" id="KW-1164">Virus endocytosis by host</keyword>
<keyword evidence="3 11" id="KW-1165">Clathrin-mediated endocytosis of virus by host</keyword>
<organism evidence="14 15">
    <name type="scientific">Astrovirus dogfaeces/Italy/2005</name>
    <dbReference type="NCBI Taxonomy" id="566308"/>
    <lineage>
        <taxon>Viruses</taxon>
        <taxon>Riboviria</taxon>
        <taxon>Orthornavirae</taxon>
        <taxon>Pisuviricota</taxon>
        <taxon>Stelpaviricetes</taxon>
        <taxon>Stellavirales</taxon>
        <taxon>Astroviridae</taxon>
        <taxon>Mamastrovirus</taxon>
        <taxon>Mamastrovirus canis</taxon>
        <taxon>Mamastrovirus 5</taxon>
    </lineage>
</organism>
<keyword evidence="4 11" id="KW-1162">Viral penetration into host cytoplasm</keyword>
<comment type="function">
    <molecule>Core protein VP34</molecule>
    <text evidence="11">Self-assembles to form an icosahedral capsid with a T=3 symmetry, about 43 nm in diameter. This forms contains only 30 spikes located on the icosahedral 2-fold axes.</text>
</comment>
<evidence type="ECO:0000256" key="11">
    <source>
        <dbReference type="RuleBase" id="RU363102"/>
    </source>
</evidence>
<dbReference type="InterPro" id="IPR004337">
    <property type="entry name" value="Astro_capsid_N"/>
</dbReference>
<evidence type="ECO:0000313" key="15">
    <source>
        <dbReference type="Proteomes" id="UP000243692"/>
    </source>
</evidence>
<keyword evidence="7 11" id="KW-1142">T=3 icosahedral capsid protein</keyword>
<evidence type="ECO:0000256" key="6">
    <source>
        <dbReference type="ARBA" id="ARBA00022890"/>
    </source>
</evidence>
<evidence type="ECO:0000256" key="5">
    <source>
        <dbReference type="ARBA" id="ARBA00022844"/>
    </source>
</evidence>
<sequence length="834" mass="91008">MGNSCAISSSRPSYLRNTLLRCTSRVVWLPLAGSFVILVYLPDSQKSKCIAYGGEDQKIAMASKPGKDVTVEVKTSGTKSTSSRSKSRGRNRNVKITVNSQPKTNRRRRNRPNNRGRKRVEAVVKRQLDKAGVTGPRPAITQTATSTLGTIGPNTSGAVELELATFMNPCLVKESTASNSFGPIQASAAQYNLWRVTKAQVRLTPMVGPSAISGTAYRVSLNTAGTPSSTGWSGLGARKHKDVKVGSMSVFTITARDMAGPREGWFVTNTNESGGESVGPTIELHSLGETQSTYQNQRYTGPVFLVELHCTWQFSNYSANPALAQLEKGEDKDAQIKFEGTAGQPLTMTVAPHSAFARAIETRSAVPYSGAGRAAGESTSDTIWQIASTAVDAASVVVPPPFNWLIKGGWWFVKKLAGRSRTGEIQLQVFASYEDAQNNRPAICTGPVAGDNPSRLHNVKFVQMNSPSTGMPPESAIGAFSLPMIPNPPATIEDRFMLVTGVTQPFQVNPPCPTYTYKDNTRIVVKVGNHYDEVNFIYKATHPHVWLAGSQTNWTTSSKPDFMDFMEVGIRDTGGNYNKRGGLWGYSQHKLVSSGITNVVTFYVGQLSNQIRITSVKQQRYQITGTGSSTTLTPTGQETTLNVQEINPGPWIVFVAIHQVSGSPTGFVMAENSTRPSIICPAAVQNMLVFNSNTVATNMTVEYLRTQPVFTQEEQQQVLTLPTIEEEQLPQPIEDGFLPDSEDEDFSDDDSLLDDDDFFPASDQQVFSSRQVLFRAMVNEGWPEDQAERLAKRALPTLSEKELRDEFLVGLADGFSPRQAAANAREKCSRGHAE</sequence>
<comment type="function">
    <molecule>Spike protein VP25</molecule>
    <text evidence="11">VP25 and VP27 Forms the spikes at the surface of the virion. This forms contains only 30 spikes located on the icosahedral 2-fold axes. Plays a role in the attachment to target host cell. This attachment induces virion internalization through clathrin-dependent endocytosis.</text>
</comment>
<comment type="function">
    <molecule>Capsid polyprotein VP90</molecule>
    <text evidence="11">The capsid polyprotein VP90 self-assembles and undergoes a proteolytic cleavage by host caspases to yield the immature VP70 virion.</text>
</comment>
<comment type="subcellular location">
    <subcellularLocation>
        <location evidence="9">Host extracellular space</location>
    </subcellularLocation>
    <subcellularLocation>
        <location evidence="1 11">Virion</location>
    </subcellularLocation>
</comment>
<dbReference type="Gene3D" id="2.60.120.20">
    <property type="match status" value="1"/>
</dbReference>
<comment type="function">
    <molecule>Spike protein VP27</molecule>
    <text evidence="11">VP25 and VP27 Forms the spikes at the surface of the virion. This forms contains only 30 spikes located on the icosahedral 2-fold axes. Plays a role in the attachment to target host cell. This attachment induces virion internalization through clathrin-dependent endocytosis.</text>
</comment>
<dbReference type="Proteomes" id="UP000243692">
    <property type="component" value="Segment"/>
</dbReference>
<comment type="similarity">
    <text evidence="11">Belongs to the astroviridae capsid polyprotein family.</text>
</comment>
<evidence type="ECO:0000259" key="13">
    <source>
        <dbReference type="Pfam" id="PF03115"/>
    </source>
</evidence>
<proteinExistence type="inferred from homology"/>
<dbReference type="GO" id="GO:0039617">
    <property type="term" value="C:T=3 icosahedral viral capsid"/>
    <property type="evidence" value="ECO:0007669"/>
    <property type="project" value="UniProtKB-UniRule"/>
</dbReference>
<dbReference type="InterPro" id="IPR029053">
    <property type="entry name" value="Viral_coat"/>
</dbReference>
<evidence type="ECO:0000256" key="12">
    <source>
        <dbReference type="SAM" id="MobiDB-lite"/>
    </source>
</evidence>
<dbReference type="KEGG" id="vg:40526204"/>
<name>C0MHS6_9VIRU</name>
<reference evidence="15" key="1">
    <citation type="journal article" date="2009" name="Vet. Microbiol.">
        <title>Genetic characterization of a new astrovirus detected in dogs suffering from diarrhoea.</title>
        <authorList>
            <person name="Toffan A."/>
            <person name="Jonassen C.M."/>
            <person name="De Battisti C."/>
            <person name="Schiavon E."/>
            <person name="Kofstad T."/>
            <person name="Capua I."/>
            <person name="Cattoli G."/>
        </authorList>
    </citation>
    <scope>NUCLEOTIDE SEQUENCE [LARGE SCALE GENOMIC DNA]</scope>
    <source>
        <strain evidence="15">3/05</strain>
    </source>
</reference>
<dbReference type="GO" id="GO:0043655">
    <property type="term" value="C:host extracellular space"/>
    <property type="evidence" value="ECO:0007669"/>
    <property type="project" value="UniProtKB-SubCell"/>
</dbReference>